<protein>
    <recommendedName>
        <fullName evidence="3">Condensation domain-containing protein</fullName>
    </recommendedName>
</protein>
<organism evidence="1 2">
    <name type="scientific">Tritrichomonas musculus</name>
    <dbReference type="NCBI Taxonomy" id="1915356"/>
    <lineage>
        <taxon>Eukaryota</taxon>
        <taxon>Metamonada</taxon>
        <taxon>Parabasalia</taxon>
        <taxon>Tritrichomonadida</taxon>
        <taxon>Tritrichomonadidae</taxon>
        <taxon>Tritrichomonas</taxon>
    </lineage>
</organism>
<gene>
    <name evidence="1" type="ORF">M9Y10_013965</name>
</gene>
<evidence type="ECO:0000313" key="1">
    <source>
        <dbReference type="EMBL" id="KAK8896075.1"/>
    </source>
</evidence>
<comment type="caution">
    <text evidence="1">The sequence shown here is derived from an EMBL/GenBank/DDBJ whole genome shotgun (WGS) entry which is preliminary data.</text>
</comment>
<reference evidence="1 2" key="1">
    <citation type="submission" date="2024-04" db="EMBL/GenBank/DDBJ databases">
        <title>Tritrichomonas musculus Genome.</title>
        <authorList>
            <person name="Alves-Ferreira E."/>
            <person name="Grigg M."/>
            <person name="Lorenzi H."/>
            <person name="Galac M."/>
        </authorList>
    </citation>
    <scope>NUCLEOTIDE SEQUENCE [LARGE SCALE GENOMIC DNA]</scope>
    <source>
        <strain evidence="1 2">EAF2021</strain>
    </source>
</reference>
<proteinExistence type="predicted"/>
<sequence length="266" mass="30744">FHLKLEDSKMVYNNDPINVYSIPQNVRGPRQACNFIDSIKYDLKNTFSVIAANDKTVAVSVSHIISDGGFFIDLFEKLLMDNTGNLKSLLPLTTIDVLPDELSRIPKQYIEEASHAFDNMTKFKYSKNYKELQKIPGIKLMSKHYNDESPVTDFQFYKEKMNLHDLCMTSYLISILSLNGQLDSIFGIYIPVNLRRYMPQNEKNFSNGQNWSAAIVNAFDVSPKTAIRQLSNILQNDLTDKLNKRQPLAIYQCYLNNNMKFKQKNW</sequence>
<evidence type="ECO:0000313" key="2">
    <source>
        <dbReference type="Proteomes" id="UP001470230"/>
    </source>
</evidence>
<name>A0ABR2L1G3_9EUKA</name>
<feature type="non-terminal residue" evidence="1">
    <location>
        <position position="1"/>
    </location>
</feature>
<keyword evidence="2" id="KW-1185">Reference proteome</keyword>
<dbReference type="Proteomes" id="UP001470230">
    <property type="component" value="Unassembled WGS sequence"/>
</dbReference>
<dbReference type="EMBL" id="JAPFFF010000002">
    <property type="protein sequence ID" value="KAK8896075.1"/>
    <property type="molecule type" value="Genomic_DNA"/>
</dbReference>
<accession>A0ABR2L1G3</accession>
<evidence type="ECO:0008006" key="3">
    <source>
        <dbReference type="Google" id="ProtNLM"/>
    </source>
</evidence>